<dbReference type="Proteomes" id="UP000183315">
    <property type="component" value="Unassembled WGS sequence"/>
</dbReference>
<feature type="region of interest" description="Disordered" evidence="1">
    <location>
        <begin position="1"/>
        <end position="52"/>
    </location>
</feature>
<gene>
    <name evidence="2" type="ORF">SAMN05421637_0271</name>
</gene>
<protein>
    <recommendedName>
        <fullName evidence="4">MT0933-like antitoxin protein</fullName>
    </recommendedName>
</protein>
<evidence type="ECO:0000313" key="3">
    <source>
        <dbReference type="Proteomes" id="UP000183315"/>
    </source>
</evidence>
<feature type="compositionally biased region" description="Basic and acidic residues" evidence="1">
    <location>
        <begin position="1"/>
        <end position="33"/>
    </location>
</feature>
<accession>A0A1H6UIF7</accession>
<evidence type="ECO:0000313" key="2">
    <source>
        <dbReference type="EMBL" id="SEI87592.1"/>
    </source>
</evidence>
<name>A0A1H6UIF7_9MICO</name>
<dbReference type="EMBL" id="FNZI01000001">
    <property type="protein sequence ID" value="SEI87592.1"/>
    <property type="molecule type" value="Genomic_DNA"/>
</dbReference>
<dbReference type="AlphaFoldDB" id="A0A1H6UIF7"/>
<sequence>MGMDELKKKAEDALPSDDTIKKAGEKVREHTPDSADVPAAKAEQWAKDHNKD</sequence>
<organism evidence="2 3">
    <name type="scientific">Demequina mangrovi</name>
    <dbReference type="NCBI Taxonomy" id="1043493"/>
    <lineage>
        <taxon>Bacteria</taxon>
        <taxon>Bacillati</taxon>
        <taxon>Actinomycetota</taxon>
        <taxon>Actinomycetes</taxon>
        <taxon>Micrococcales</taxon>
        <taxon>Demequinaceae</taxon>
        <taxon>Demequina</taxon>
    </lineage>
</organism>
<dbReference type="STRING" id="1043493.SAMN05421637_0271"/>
<keyword evidence="3" id="KW-1185">Reference proteome</keyword>
<reference evidence="3" key="1">
    <citation type="submission" date="2016-10" db="EMBL/GenBank/DDBJ databases">
        <authorList>
            <person name="Varghese N."/>
        </authorList>
    </citation>
    <scope>NUCLEOTIDE SEQUENCE [LARGE SCALE GENOMIC DNA]</scope>
    <source>
        <strain evidence="3">DSM 24868</strain>
    </source>
</reference>
<dbReference type="RefSeq" id="WP_161786602.1">
    <property type="nucleotide sequence ID" value="NZ_BBLU01000001.1"/>
</dbReference>
<evidence type="ECO:0000256" key="1">
    <source>
        <dbReference type="SAM" id="MobiDB-lite"/>
    </source>
</evidence>
<proteinExistence type="predicted"/>
<evidence type="ECO:0008006" key="4">
    <source>
        <dbReference type="Google" id="ProtNLM"/>
    </source>
</evidence>